<protein>
    <submittedName>
        <fullName evidence="3">Type II toxin-antitoxin system RelE/ParE family toxin</fullName>
    </submittedName>
</protein>
<accession>A0ABV2DQL4</accession>
<dbReference type="Proteomes" id="UP001548832">
    <property type="component" value="Unassembled WGS sequence"/>
</dbReference>
<sequence>MTAKLVIPREQAREDVDKAVENYLETAGPRVTTNLVEQLERAYTQIASYPAAGSPRFAYELGVPNLRHVRINGFPYLIFYVELAAHIDVWRVLHAKRDIPAWLEDPDLPPM</sequence>
<evidence type="ECO:0000313" key="4">
    <source>
        <dbReference type="Proteomes" id="UP001548832"/>
    </source>
</evidence>
<evidence type="ECO:0000256" key="1">
    <source>
        <dbReference type="ARBA" id="ARBA00006226"/>
    </source>
</evidence>
<gene>
    <name evidence="3" type="ORF">ABVQ20_35665</name>
</gene>
<keyword evidence="2" id="KW-1277">Toxin-antitoxin system</keyword>
<dbReference type="Gene3D" id="3.30.2310.20">
    <property type="entry name" value="RelE-like"/>
    <property type="match status" value="1"/>
</dbReference>
<comment type="similarity">
    <text evidence="1">Belongs to the RelE toxin family.</text>
</comment>
<dbReference type="InterPro" id="IPR051803">
    <property type="entry name" value="TA_system_RelE-like_toxin"/>
</dbReference>
<dbReference type="InterPro" id="IPR007712">
    <property type="entry name" value="RelE/ParE_toxin"/>
</dbReference>
<dbReference type="RefSeq" id="WP_354464518.1">
    <property type="nucleotide sequence ID" value="NZ_JBEWSZ010000008.1"/>
</dbReference>
<dbReference type="PANTHER" id="PTHR33755">
    <property type="entry name" value="TOXIN PARE1-RELATED"/>
    <property type="match status" value="1"/>
</dbReference>
<dbReference type="Pfam" id="PF05016">
    <property type="entry name" value="ParE_toxin"/>
    <property type="match status" value="1"/>
</dbReference>
<dbReference type="InterPro" id="IPR035093">
    <property type="entry name" value="RelE/ParE_toxin_dom_sf"/>
</dbReference>
<organism evidence="3 4">
    <name type="scientific">Mesorhizobium shangrilense</name>
    <dbReference type="NCBI Taxonomy" id="460060"/>
    <lineage>
        <taxon>Bacteria</taxon>
        <taxon>Pseudomonadati</taxon>
        <taxon>Pseudomonadota</taxon>
        <taxon>Alphaproteobacteria</taxon>
        <taxon>Hyphomicrobiales</taxon>
        <taxon>Phyllobacteriaceae</taxon>
        <taxon>Mesorhizobium</taxon>
    </lineage>
</organism>
<comment type="caution">
    <text evidence="3">The sequence shown here is derived from an EMBL/GenBank/DDBJ whole genome shotgun (WGS) entry which is preliminary data.</text>
</comment>
<keyword evidence="4" id="KW-1185">Reference proteome</keyword>
<evidence type="ECO:0000313" key="3">
    <source>
        <dbReference type="EMBL" id="MET2832293.1"/>
    </source>
</evidence>
<evidence type="ECO:0000256" key="2">
    <source>
        <dbReference type="ARBA" id="ARBA00022649"/>
    </source>
</evidence>
<dbReference type="EMBL" id="JBEWSZ010000008">
    <property type="protein sequence ID" value="MET2832293.1"/>
    <property type="molecule type" value="Genomic_DNA"/>
</dbReference>
<dbReference type="PANTHER" id="PTHR33755:SF8">
    <property type="entry name" value="TOXIN PARE2"/>
    <property type="match status" value="1"/>
</dbReference>
<proteinExistence type="inferred from homology"/>
<reference evidence="3 4" key="1">
    <citation type="submission" date="2024-06" db="EMBL/GenBank/DDBJ databases">
        <authorList>
            <person name="Kim D.-U."/>
        </authorList>
    </citation>
    <scope>NUCLEOTIDE SEQUENCE [LARGE SCALE GENOMIC DNA]</scope>
    <source>
        <strain evidence="3 4">KACC15460</strain>
    </source>
</reference>
<name>A0ABV2DQL4_9HYPH</name>